<dbReference type="InterPro" id="IPR029787">
    <property type="entry name" value="Nucleotide_cyclase"/>
</dbReference>
<protein>
    <submittedName>
        <fullName evidence="3">DUF5939 domain-containing protein</fullName>
    </submittedName>
</protein>
<evidence type="ECO:0000259" key="2">
    <source>
        <dbReference type="PROSITE" id="PS50125"/>
    </source>
</evidence>
<dbReference type="SMART" id="SM00044">
    <property type="entry name" value="CYCc"/>
    <property type="match status" value="1"/>
</dbReference>
<feature type="domain" description="Guanylate cyclase" evidence="2">
    <location>
        <begin position="447"/>
        <end position="565"/>
    </location>
</feature>
<gene>
    <name evidence="3" type="ORF">O9H85_14260</name>
</gene>
<accession>A0ABT4Q9W6</accession>
<dbReference type="InterPro" id="IPR050697">
    <property type="entry name" value="Adenylyl/Guanylyl_Cyclase_3/4"/>
</dbReference>
<evidence type="ECO:0000313" key="4">
    <source>
        <dbReference type="Proteomes" id="UP001527882"/>
    </source>
</evidence>
<evidence type="ECO:0000313" key="3">
    <source>
        <dbReference type="EMBL" id="MCZ8513576.1"/>
    </source>
</evidence>
<dbReference type="Proteomes" id="UP001527882">
    <property type="component" value="Unassembled WGS sequence"/>
</dbReference>
<proteinExistence type="inferred from homology"/>
<dbReference type="CDD" id="cd07302">
    <property type="entry name" value="CHD"/>
    <property type="match status" value="1"/>
</dbReference>
<dbReference type="PROSITE" id="PS50125">
    <property type="entry name" value="GUANYLATE_CYCLASE_2"/>
    <property type="match status" value="1"/>
</dbReference>
<dbReference type="Gene3D" id="3.30.70.1230">
    <property type="entry name" value="Nucleotide cyclase"/>
    <property type="match status" value="1"/>
</dbReference>
<sequence length="628" mass="69652">MALPTQKYKLERVFPLPRRQVWELLSQTDHLNRVIGLFPLRSRQYRFQGSSFYQELSAKIAGVVPIRWEEHPFQWIRDRNYSVVREYAGGPLKRFVGGIELEDAEERLPDGTQSTLVRLFAEFTPANPLGLAAIPMVGVRSMHSTMNYLETTVRLQRRGQAHLLPQVRSSSPVNAVELDSLISRLTATGENSELTGLLQDHLIRSGDDEVVDMKPYLLAARWKSDREATLRMFLHATKLGITNLSWHLICPNCRVSKGGAAALSGIDPRFHCDFCGIDYEANFDRYVELCFSVHPNVRRAFKEVYCVGGPMITPHILVQAVLPHGAEACVPYPAAPGPLRLRTLRTNRIMRFVRGSAAGGAAGTDAAQELVYGTGGWPQGELAEPAPGTLLRLVNRSGETICVALEQADWDNDTVTAAKVTAMHEFRSMFSSEVLAPGRQVGIESVTLLFSDLLESTAFYERVGDAQAYGQVRRHFDFMQHWVQLNRGALVKTIGDAVMAVFEYPENAVKAALDIQTNIGRLNEGRQDKPLTVKLGLYHGPAIAVNSNGTLDYFGRTVNLAARTQSMSRGGDIMISRESAERPGVRGLIDEYGAASEWLTAEFKGIEGRIELARLTLTGTEGRRQACP</sequence>
<comment type="caution">
    <text evidence="3">The sequence shown here is derived from an EMBL/GenBank/DDBJ whole genome shotgun (WGS) entry which is preliminary data.</text>
</comment>
<reference evidence="3 4" key="1">
    <citation type="submission" date="2022-12" db="EMBL/GenBank/DDBJ databases">
        <title>Draft genome sequence of Paenibacillus sp. dW9.</title>
        <authorList>
            <person name="Choi E.-W."/>
            <person name="Kim D.-U."/>
        </authorList>
    </citation>
    <scope>NUCLEOTIDE SEQUENCE [LARGE SCALE GENOMIC DNA]</scope>
    <source>
        <strain evidence="4">dW9</strain>
    </source>
</reference>
<keyword evidence="4" id="KW-1185">Reference proteome</keyword>
<comment type="similarity">
    <text evidence="1">Belongs to the adenylyl cyclase class-3 family.</text>
</comment>
<dbReference type="Pfam" id="PF19363">
    <property type="entry name" value="DUF5939"/>
    <property type="match status" value="1"/>
</dbReference>
<dbReference type="RefSeq" id="WP_269882092.1">
    <property type="nucleotide sequence ID" value="NZ_JAQAGZ010000008.1"/>
</dbReference>
<organism evidence="3 4">
    <name type="scientific">Paenibacillus gyeongsangnamensis</name>
    <dbReference type="NCBI Taxonomy" id="3388067"/>
    <lineage>
        <taxon>Bacteria</taxon>
        <taxon>Bacillati</taxon>
        <taxon>Bacillota</taxon>
        <taxon>Bacilli</taxon>
        <taxon>Bacillales</taxon>
        <taxon>Paenibacillaceae</taxon>
        <taxon>Paenibacillus</taxon>
    </lineage>
</organism>
<dbReference type="PANTHER" id="PTHR43081">
    <property type="entry name" value="ADENYLATE CYCLASE, TERMINAL-DIFFERENTIATION SPECIFIC-RELATED"/>
    <property type="match status" value="1"/>
</dbReference>
<name>A0ABT4Q9W6_9BACL</name>
<dbReference type="EMBL" id="JAQAGZ010000008">
    <property type="protein sequence ID" value="MCZ8513576.1"/>
    <property type="molecule type" value="Genomic_DNA"/>
</dbReference>
<dbReference type="InterPro" id="IPR045983">
    <property type="entry name" value="GUC-dom-containing_N"/>
</dbReference>
<dbReference type="InterPro" id="IPR001054">
    <property type="entry name" value="A/G_cyclase"/>
</dbReference>
<dbReference type="PANTHER" id="PTHR43081:SF19">
    <property type="entry name" value="PH-SENSITIVE ADENYLATE CYCLASE RV1264"/>
    <property type="match status" value="1"/>
</dbReference>
<dbReference type="SUPFAM" id="SSF55073">
    <property type="entry name" value="Nucleotide cyclase"/>
    <property type="match status" value="1"/>
</dbReference>
<evidence type="ECO:0000256" key="1">
    <source>
        <dbReference type="ARBA" id="ARBA00005381"/>
    </source>
</evidence>
<dbReference type="Pfam" id="PF00211">
    <property type="entry name" value="Guanylate_cyc"/>
    <property type="match status" value="1"/>
</dbReference>
<dbReference type="SUPFAM" id="SSF55961">
    <property type="entry name" value="Bet v1-like"/>
    <property type="match status" value="1"/>
</dbReference>